<evidence type="ECO:0000313" key="16">
    <source>
        <dbReference type="EMBL" id="RAT38379.1"/>
    </source>
</evidence>
<comment type="catalytic activity">
    <reaction evidence="13 15">
        <text>Endonucleolytic cleavage at a junction such as a reciprocal single-stranded crossover between two homologous DNA duplexes (Holliday junction).</text>
        <dbReference type="EC" id="3.1.21.10"/>
    </reaction>
</comment>
<evidence type="ECO:0000256" key="15">
    <source>
        <dbReference type="PIRNR" id="PIRNR001007"/>
    </source>
</evidence>
<comment type="cofactor">
    <cofactor evidence="1">
        <name>Mg(2+)</name>
        <dbReference type="ChEBI" id="CHEBI:18420"/>
    </cofactor>
</comment>
<keyword evidence="17" id="KW-1185">Reference proteome</keyword>
<comment type="caution">
    <text evidence="16">The sequence shown here is derived from an EMBL/GenBank/DDBJ whole genome shotgun (WGS) entry which is preliminary data.</text>
</comment>
<gene>
    <name evidence="16" type="ORF">AU492_00550</name>
</gene>
<evidence type="ECO:0000256" key="2">
    <source>
        <dbReference type="ARBA" id="ARBA00011738"/>
    </source>
</evidence>
<keyword evidence="10" id="KW-0233">DNA recombination</keyword>
<comment type="function">
    <text evidence="12">Endonuclease that resolves Holliday junction intermediates made during homologous genetic recombination and DNA repair. Exhibits sequence and structure-selective cleavage of four-way DNA junctions, where it introduces symmetrical nicks in two strands of the same polarity at the 5' side of CC dinucleotides. Corrects the defects in genetic recombination and DNA repair associated with inactivation of RuvAB or RuvC.</text>
</comment>
<dbReference type="Gene3D" id="3.30.1330.70">
    <property type="entry name" value="Holliday junction resolvase RusA"/>
    <property type="match status" value="1"/>
</dbReference>
<keyword evidence="6 15" id="KW-0255">Endonuclease</keyword>
<dbReference type="InterPro" id="IPR016281">
    <property type="entry name" value="Endonuclease_RusA"/>
</dbReference>
<evidence type="ECO:0000256" key="7">
    <source>
        <dbReference type="ARBA" id="ARBA00022763"/>
    </source>
</evidence>
<evidence type="ECO:0000313" key="17">
    <source>
        <dbReference type="Proteomes" id="UP000250186"/>
    </source>
</evidence>
<name>A0ABX9EVW1_9GAMM</name>
<evidence type="ECO:0000256" key="3">
    <source>
        <dbReference type="ARBA" id="ARBA00014885"/>
    </source>
</evidence>
<keyword evidence="4 15" id="KW-0540">Nuclease</keyword>
<accession>A0ABX9EVW1</accession>
<dbReference type="SUPFAM" id="SSF103084">
    <property type="entry name" value="Holliday junction resolvase RusA"/>
    <property type="match status" value="1"/>
</dbReference>
<sequence>MDLVFPFPPSVNTYWRSPTSGPLSGRHLISAKGRKFRVEAIARVLEQLRRPPKPIKCDVSVSLRLYPPDRRARDLDNYLKAALDAITHARIWNDDKQVKRLEVEWGPVVRSGKAEISISEFQPGGD</sequence>
<evidence type="ECO:0000256" key="6">
    <source>
        <dbReference type="ARBA" id="ARBA00022759"/>
    </source>
</evidence>
<evidence type="ECO:0000256" key="10">
    <source>
        <dbReference type="ARBA" id="ARBA00023172"/>
    </source>
</evidence>
<comment type="function">
    <text evidence="15">Endonuclease that resolves Holliday junction intermediates made during homologous genetic recombination and DNA repair. Exhibits sequence and structure-selective cleavage of four-way DNA junctions, where it introduces symmetrical nicks in two strands of the same polarity at the 5' side of dinucleotides. Corrects the defects in genetic recombination and DNA repair associated with inactivation of ruvAB or ruvC.</text>
</comment>
<comment type="subunit">
    <text evidence="2">Homodimer.</text>
</comment>
<dbReference type="Proteomes" id="UP000250186">
    <property type="component" value="Unassembled WGS sequence"/>
</dbReference>
<evidence type="ECO:0000256" key="13">
    <source>
        <dbReference type="ARBA" id="ARBA00029354"/>
    </source>
</evidence>
<dbReference type="InterPro" id="IPR036614">
    <property type="entry name" value="RusA-like_sf"/>
</dbReference>
<dbReference type="PIRSF" id="PIRSF001007">
    <property type="entry name" value="RusA"/>
    <property type="match status" value="1"/>
</dbReference>
<keyword evidence="11 15" id="KW-0234">DNA repair</keyword>
<dbReference type="EC" id="3.1.21.10" evidence="14 15"/>
<evidence type="ECO:0000256" key="14">
    <source>
        <dbReference type="ARBA" id="ARBA00029488"/>
    </source>
</evidence>
<evidence type="ECO:0000256" key="1">
    <source>
        <dbReference type="ARBA" id="ARBA00001946"/>
    </source>
</evidence>
<evidence type="ECO:0000256" key="11">
    <source>
        <dbReference type="ARBA" id="ARBA00023204"/>
    </source>
</evidence>
<evidence type="ECO:0000256" key="5">
    <source>
        <dbReference type="ARBA" id="ARBA00022723"/>
    </source>
</evidence>
<evidence type="ECO:0000256" key="8">
    <source>
        <dbReference type="ARBA" id="ARBA00022801"/>
    </source>
</evidence>
<keyword evidence="9" id="KW-0460">Magnesium</keyword>
<dbReference type="EMBL" id="LUSW01000001">
    <property type="protein sequence ID" value="RAT38379.1"/>
    <property type="molecule type" value="Genomic_DNA"/>
</dbReference>
<comment type="similarity">
    <text evidence="15">Belongs to the rusA family.</text>
</comment>
<evidence type="ECO:0000256" key="12">
    <source>
        <dbReference type="ARBA" id="ARBA00024745"/>
    </source>
</evidence>
<keyword evidence="5" id="KW-0479">Metal-binding</keyword>
<dbReference type="Pfam" id="PF05866">
    <property type="entry name" value="RusA"/>
    <property type="match status" value="1"/>
</dbReference>
<keyword evidence="8 15" id="KW-0378">Hydrolase</keyword>
<dbReference type="RefSeq" id="WP_085651469.1">
    <property type="nucleotide sequence ID" value="NZ_LUSR01000001.1"/>
</dbReference>
<reference evidence="16 17" key="1">
    <citation type="submission" date="2016-02" db="EMBL/GenBank/DDBJ databases">
        <title>Species-wide whole genome sequencing reveals diversity, host range in Lonsdalea quercina.</title>
        <authorList>
            <person name="Li Y."/>
        </authorList>
    </citation>
    <scope>NUCLEOTIDE SEQUENCE [LARGE SCALE GENOMIC DNA]</scope>
    <source>
        <strain evidence="16 17">CFCC 12721</strain>
    </source>
</reference>
<organism evidence="16 17">
    <name type="scientific">Lonsdalea populi</name>
    <dbReference type="NCBI Taxonomy" id="1172565"/>
    <lineage>
        <taxon>Bacteria</taxon>
        <taxon>Pseudomonadati</taxon>
        <taxon>Pseudomonadota</taxon>
        <taxon>Gammaproteobacteria</taxon>
        <taxon>Enterobacterales</taxon>
        <taxon>Pectobacteriaceae</taxon>
        <taxon>Lonsdalea</taxon>
    </lineage>
</organism>
<evidence type="ECO:0000256" key="4">
    <source>
        <dbReference type="ARBA" id="ARBA00022722"/>
    </source>
</evidence>
<proteinExistence type="inferred from homology"/>
<evidence type="ECO:0000256" key="9">
    <source>
        <dbReference type="ARBA" id="ARBA00022842"/>
    </source>
</evidence>
<keyword evidence="7 15" id="KW-0227">DNA damage</keyword>
<dbReference type="InterPro" id="IPR008822">
    <property type="entry name" value="Endonuclease_RusA-like"/>
</dbReference>
<protein>
    <recommendedName>
        <fullName evidence="3 15">Crossover junction endodeoxyribonuclease rusA</fullName>
        <ecNumber evidence="14 15">3.1.21.10</ecNumber>
    </recommendedName>
</protein>